<dbReference type="EMBL" id="JAGGMS010000001">
    <property type="protein sequence ID" value="MBP2182949.1"/>
    <property type="molecule type" value="Genomic_DNA"/>
</dbReference>
<sequence length="182" mass="20273">MHIAEGRPDRHVEVVHRDDGRPAVEDRRTNVLPSALDVGRFTPLGPNLMKRHEILAERRPGRRVVELLATHRLHIMVKPPGSAEGIHRILPLVPQQGAEAILQAAAQLMEPEFHVVKQNSHLTDPEYLSTDWLSDPILADENMDVKGNVPGNHNAYPVVTTALTEMTRNSSTTARPVSQNHD</sequence>
<comment type="caution">
    <text evidence="1">The sequence shown here is derived from an EMBL/GenBank/DDBJ whole genome shotgun (WGS) entry which is preliminary data.</text>
</comment>
<accession>A0ABS4PVR9</accession>
<reference evidence="1 2" key="1">
    <citation type="submission" date="2021-03" db="EMBL/GenBank/DDBJ databases">
        <title>Sequencing the genomes of 1000 actinobacteria strains.</title>
        <authorList>
            <person name="Klenk H.-P."/>
        </authorList>
    </citation>
    <scope>NUCLEOTIDE SEQUENCE [LARGE SCALE GENOMIC DNA]</scope>
    <source>
        <strain evidence="1 2">DSM 45510</strain>
    </source>
</reference>
<proteinExistence type="predicted"/>
<protein>
    <submittedName>
        <fullName evidence="1">Uncharacterized protein</fullName>
    </submittedName>
</protein>
<evidence type="ECO:0000313" key="2">
    <source>
        <dbReference type="Proteomes" id="UP000741013"/>
    </source>
</evidence>
<dbReference type="Proteomes" id="UP000741013">
    <property type="component" value="Unassembled WGS sequence"/>
</dbReference>
<keyword evidence="2" id="KW-1185">Reference proteome</keyword>
<organism evidence="1 2">
    <name type="scientific">Amycolatopsis magusensis</name>
    <dbReference type="NCBI Taxonomy" id="882444"/>
    <lineage>
        <taxon>Bacteria</taxon>
        <taxon>Bacillati</taxon>
        <taxon>Actinomycetota</taxon>
        <taxon>Actinomycetes</taxon>
        <taxon>Pseudonocardiales</taxon>
        <taxon>Pseudonocardiaceae</taxon>
        <taxon>Amycolatopsis</taxon>
    </lineage>
</organism>
<name>A0ABS4PVR9_9PSEU</name>
<gene>
    <name evidence="1" type="ORF">JOM49_004475</name>
</gene>
<evidence type="ECO:0000313" key="1">
    <source>
        <dbReference type="EMBL" id="MBP2182949.1"/>
    </source>
</evidence>